<dbReference type="InterPro" id="IPR033469">
    <property type="entry name" value="CYTH-like_dom_sf"/>
</dbReference>
<dbReference type="Pfam" id="PF01928">
    <property type="entry name" value="CYTH"/>
    <property type="match status" value="1"/>
</dbReference>
<dbReference type="CDD" id="cd07762">
    <property type="entry name" value="CYTH-like_Pase_1"/>
    <property type="match status" value="1"/>
</dbReference>
<evidence type="ECO:0000313" key="3">
    <source>
        <dbReference type="Proteomes" id="UP001220377"/>
    </source>
</evidence>
<gene>
    <name evidence="2" type="ORF">PQ472_08805</name>
</gene>
<keyword evidence="3" id="KW-1185">Reference proteome</keyword>
<evidence type="ECO:0000259" key="1">
    <source>
        <dbReference type="PROSITE" id="PS51707"/>
    </source>
</evidence>
<name>A0ABY7WPC1_9LACO</name>
<dbReference type="PROSITE" id="PS51707">
    <property type="entry name" value="CYTH"/>
    <property type="match status" value="1"/>
</dbReference>
<organism evidence="2 3">
    <name type="scientific">Lacticaseibacillus pabuli</name>
    <dbReference type="NCBI Taxonomy" id="3025672"/>
    <lineage>
        <taxon>Bacteria</taxon>
        <taxon>Bacillati</taxon>
        <taxon>Bacillota</taxon>
        <taxon>Bacilli</taxon>
        <taxon>Lactobacillales</taxon>
        <taxon>Lactobacillaceae</taxon>
        <taxon>Lacticaseibacillus</taxon>
    </lineage>
</organism>
<dbReference type="InterPro" id="IPR009195">
    <property type="entry name" value="Uncharacterised_YjbK"/>
</dbReference>
<dbReference type="SUPFAM" id="SSF55154">
    <property type="entry name" value="CYTH-like phosphatases"/>
    <property type="match status" value="1"/>
</dbReference>
<dbReference type="Proteomes" id="UP001220377">
    <property type="component" value="Chromosome"/>
</dbReference>
<accession>A0ABY7WPC1</accession>
<dbReference type="InterPro" id="IPR023577">
    <property type="entry name" value="CYTH_domain"/>
</dbReference>
<dbReference type="RefSeq" id="WP_274259196.1">
    <property type="nucleotide sequence ID" value="NZ_CP117884.1"/>
</dbReference>
<reference evidence="2 3" key="1">
    <citation type="submission" date="2023-02" db="EMBL/GenBank/DDBJ databases">
        <title>Genome sequence of Lacticaseibacillus sp. KACC 23028.</title>
        <authorList>
            <person name="Kim S."/>
            <person name="Heo J."/>
            <person name="Kwon S.-W."/>
        </authorList>
    </citation>
    <scope>NUCLEOTIDE SEQUENCE [LARGE SCALE GENOMIC DNA]</scope>
    <source>
        <strain evidence="2 3">KACC 23028</strain>
    </source>
</reference>
<protein>
    <submittedName>
        <fullName evidence="2">CYTH domain-containing protein</fullName>
    </submittedName>
</protein>
<dbReference type="EMBL" id="CP117884">
    <property type="protein sequence ID" value="WDF82019.1"/>
    <property type="molecule type" value="Genomic_DNA"/>
</dbReference>
<dbReference type="SMART" id="SM01118">
    <property type="entry name" value="CYTH"/>
    <property type="match status" value="1"/>
</dbReference>
<sequence length="197" mass="22482">MSIETERELKSLITQTQAQQISQAYPFAAPFEQTNVYFDTVDNAVREAGAALRIRRFSTYAELTLKLRQIKEKARTITEFTDRLDTRVADELIKADRLPETGTVADELTKLGVARLELRKFAQMTTRRRECELPGCKLVLDDNYYMDGSRDWEAEIEYTEAGAATELMTALSTEFHIEGRRGSNKIARATAHMPHQD</sequence>
<dbReference type="Gene3D" id="2.40.320.10">
    <property type="entry name" value="Hypothetical Protein Pfu-838710-001"/>
    <property type="match status" value="1"/>
</dbReference>
<feature type="domain" description="CYTH" evidence="1">
    <location>
        <begin position="4"/>
        <end position="196"/>
    </location>
</feature>
<evidence type="ECO:0000313" key="2">
    <source>
        <dbReference type="EMBL" id="WDF82019.1"/>
    </source>
</evidence>
<proteinExistence type="predicted"/>